<comment type="caution">
    <text evidence="6">The sequence shown here is derived from an EMBL/GenBank/DDBJ whole genome shotgun (WGS) entry which is preliminary data.</text>
</comment>
<accession>A0A917SZE6</accession>
<dbReference type="InterPro" id="IPR050301">
    <property type="entry name" value="NTE"/>
</dbReference>
<evidence type="ECO:0000313" key="7">
    <source>
        <dbReference type="Proteomes" id="UP000649829"/>
    </source>
</evidence>
<feature type="active site" description="Proton acceptor" evidence="4">
    <location>
        <position position="212"/>
    </location>
</feature>
<proteinExistence type="predicted"/>
<dbReference type="PANTHER" id="PTHR14226">
    <property type="entry name" value="NEUROPATHY TARGET ESTERASE/SWISS CHEESE D.MELANOGASTER"/>
    <property type="match status" value="1"/>
</dbReference>
<feature type="short sequence motif" description="GXSXG" evidence="4">
    <location>
        <begin position="48"/>
        <end position="52"/>
    </location>
</feature>
<dbReference type="EMBL" id="BMLF01000002">
    <property type="protein sequence ID" value="GGM04797.1"/>
    <property type="molecule type" value="Genomic_DNA"/>
</dbReference>
<sequence>MSSSQNATGRIALVLQGGGARGAYHVGAIKALAEIAGPGRSPFQIICGASVGAINASAVAVASTDFRAGAEHLEELWRGLDSSAIFDTRALPLIATGARWAMTPVLGPFGVRTTGGILDYAPLDRLLQREFSQARLRHAITSGALHAICITATSYTEGISVTFFQGIDEIADWERARRRGARVALGPQHLLASAALPFAFDPVRLDGGFFGDGALRLSSPLSPAIHTGADRILVITTRDGIPDRPDTPKASPSLGAMAGHALDILFNDNLEADYERLTRINQTVSLLSPEARGQTPLKEVEALMLRPSKDVRTIAKALSADLPRVLRVMVRGLGGAEGDGQIESYMMFEPAYIARLIDLGHADTMAREAEIRGFFGLG</sequence>
<organism evidence="6 7">
    <name type="scientific">Pseudooceanicola nanhaiensis</name>
    <dbReference type="NCBI Taxonomy" id="375761"/>
    <lineage>
        <taxon>Bacteria</taxon>
        <taxon>Pseudomonadati</taxon>
        <taxon>Pseudomonadota</taxon>
        <taxon>Alphaproteobacteria</taxon>
        <taxon>Rhodobacterales</taxon>
        <taxon>Paracoccaceae</taxon>
        <taxon>Pseudooceanicola</taxon>
    </lineage>
</organism>
<feature type="short sequence motif" description="DGA/G" evidence="4">
    <location>
        <begin position="212"/>
        <end position="214"/>
    </location>
</feature>
<dbReference type="Proteomes" id="UP000649829">
    <property type="component" value="Unassembled WGS sequence"/>
</dbReference>
<keyword evidence="2 4" id="KW-0442">Lipid degradation</keyword>
<feature type="domain" description="PNPLA" evidence="5">
    <location>
        <begin position="13"/>
        <end position="225"/>
    </location>
</feature>
<dbReference type="RefSeq" id="WP_036539260.1">
    <property type="nucleotide sequence ID" value="NZ_BMLF01000002.1"/>
</dbReference>
<gene>
    <name evidence="6" type="ORF">GCM10011534_28200</name>
</gene>
<reference evidence="6" key="1">
    <citation type="journal article" date="2014" name="Int. J. Syst. Evol. Microbiol.">
        <title>Complete genome sequence of Corynebacterium casei LMG S-19264T (=DSM 44701T), isolated from a smear-ripened cheese.</title>
        <authorList>
            <consortium name="US DOE Joint Genome Institute (JGI-PGF)"/>
            <person name="Walter F."/>
            <person name="Albersmeier A."/>
            <person name="Kalinowski J."/>
            <person name="Ruckert C."/>
        </authorList>
    </citation>
    <scope>NUCLEOTIDE SEQUENCE</scope>
    <source>
        <strain evidence="6">CGMCC 1.6293</strain>
    </source>
</reference>
<keyword evidence="1 4" id="KW-0378">Hydrolase</keyword>
<name>A0A917SZE6_9RHOB</name>
<evidence type="ECO:0000256" key="3">
    <source>
        <dbReference type="ARBA" id="ARBA00023098"/>
    </source>
</evidence>
<dbReference type="PROSITE" id="PS51635">
    <property type="entry name" value="PNPLA"/>
    <property type="match status" value="1"/>
</dbReference>
<keyword evidence="3 4" id="KW-0443">Lipid metabolism</keyword>
<dbReference type="InterPro" id="IPR016035">
    <property type="entry name" value="Acyl_Trfase/lysoPLipase"/>
</dbReference>
<dbReference type="PANTHER" id="PTHR14226:SF57">
    <property type="entry name" value="BLR7027 PROTEIN"/>
    <property type="match status" value="1"/>
</dbReference>
<protein>
    <submittedName>
        <fullName evidence="6">Patatin</fullName>
    </submittedName>
</protein>
<dbReference type="GO" id="GO:0016042">
    <property type="term" value="P:lipid catabolic process"/>
    <property type="evidence" value="ECO:0007669"/>
    <property type="project" value="UniProtKB-UniRule"/>
</dbReference>
<dbReference type="GO" id="GO:0016787">
    <property type="term" value="F:hydrolase activity"/>
    <property type="evidence" value="ECO:0007669"/>
    <property type="project" value="UniProtKB-UniRule"/>
</dbReference>
<dbReference type="InterPro" id="IPR002641">
    <property type="entry name" value="PNPLA_dom"/>
</dbReference>
<dbReference type="CDD" id="cd07209">
    <property type="entry name" value="Pat_hypo_Ecoli_Z1214_like"/>
    <property type="match status" value="1"/>
</dbReference>
<evidence type="ECO:0000313" key="6">
    <source>
        <dbReference type="EMBL" id="GGM04797.1"/>
    </source>
</evidence>
<dbReference type="AlphaFoldDB" id="A0A917SZE6"/>
<dbReference type="SUPFAM" id="SSF52151">
    <property type="entry name" value="FabD/lysophospholipase-like"/>
    <property type="match status" value="1"/>
</dbReference>
<evidence type="ECO:0000259" key="5">
    <source>
        <dbReference type="PROSITE" id="PS51635"/>
    </source>
</evidence>
<reference evidence="6" key="2">
    <citation type="submission" date="2020-09" db="EMBL/GenBank/DDBJ databases">
        <authorList>
            <person name="Sun Q."/>
            <person name="Zhou Y."/>
        </authorList>
    </citation>
    <scope>NUCLEOTIDE SEQUENCE</scope>
    <source>
        <strain evidence="6">CGMCC 1.6293</strain>
    </source>
</reference>
<evidence type="ECO:0000256" key="4">
    <source>
        <dbReference type="PROSITE-ProRule" id="PRU01161"/>
    </source>
</evidence>
<feature type="short sequence motif" description="GXGXXG" evidence="4">
    <location>
        <begin position="17"/>
        <end position="22"/>
    </location>
</feature>
<feature type="active site" description="Nucleophile" evidence="4">
    <location>
        <position position="50"/>
    </location>
</feature>
<keyword evidence="7" id="KW-1185">Reference proteome</keyword>
<evidence type="ECO:0000256" key="2">
    <source>
        <dbReference type="ARBA" id="ARBA00022963"/>
    </source>
</evidence>
<dbReference type="Gene3D" id="3.40.1090.10">
    <property type="entry name" value="Cytosolic phospholipase A2 catalytic domain"/>
    <property type="match status" value="1"/>
</dbReference>
<evidence type="ECO:0000256" key="1">
    <source>
        <dbReference type="ARBA" id="ARBA00022801"/>
    </source>
</evidence>
<dbReference type="Pfam" id="PF01734">
    <property type="entry name" value="Patatin"/>
    <property type="match status" value="1"/>
</dbReference>